<dbReference type="InterPro" id="IPR050298">
    <property type="entry name" value="Gram-neg_bact_OMP"/>
</dbReference>
<dbReference type="PANTHER" id="PTHR34501">
    <property type="entry name" value="PROTEIN YDDL-RELATED"/>
    <property type="match status" value="1"/>
</dbReference>
<dbReference type="Pfam" id="PF13609">
    <property type="entry name" value="Porin_4"/>
    <property type="match status" value="1"/>
</dbReference>
<comment type="subcellular location">
    <subcellularLocation>
        <location evidence="1">Cell outer membrane</location>
        <topology evidence="1">Multi-pass membrane protein</topology>
    </subcellularLocation>
</comment>
<keyword evidence="6 11" id="KW-0732">Signal</keyword>
<keyword evidence="7" id="KW-0406">Ion transport</keyword>
<gene>
    <name evidence="13" type="ORF">LPB04_15250</name>
</gene>
<dbReference type="PRINTS" id="PR00184">
    <property type="entry name" value="NEISSPPORIN"/>
</dbReference>
<protein>
    <submittedName>
        <fullName evidence="13">Porin</fullName>
    </submittedName>
</protein>
<keyword evidence="5" id="KW-0812">Transmembrane</keyword>
<dbReference type="GO" id="GO:0015288">
    <property type="term" value="F:porin activity"/>
    <property type="evidence" value="ECO:0007669"/>
    <property type="project" value="UniProtKB-KW"/>
</dbReference>
<reference evidence="13 14" key="1">
    <citation type="submission" date="2020-10" db="EMBL/GenBank/DDBJ databases">
        <title>Genome sequencing of Massilia sp. LPB0304.</title>
        <authorList>
            <person name="Kim J."/>
        </authorList>
    </citation>
    <scope>NUCLEOTIDE SEQUENCE [LARGE SCALE GENOMIC DNA]</scope>
    <source>
        <strain evidence="13 14">LPB0304</strain>
    </source>
</reference>
<evidence type="ECO:0000313" key="14">
    <source>
        <dbReference type="Proteomes" id="UP000593875"/>
    </source>
</evidence>
<dbReference type="KEGG" id="mlir:LPB04_15250"/>
<evidence type="ECO:0000313" key="13">
    <source>
        <dbReference type="EMBL" id="QOL48330.1"/>
    </source>
</evidence>
<evidence type="ECO:0000256" key="7">
    <source>
        <dbReference type="ARBA" id="ARBA00023065"/>
    </source>
</evidence>
<evidence type="ECO:0000259" key="12">
    <source>
        <dbReference type="Pfam" id="PF13609"/>
    </source>
</evidence>
<name>A0A7L9U063_9BURK</name>
<dbReference type="InterPro" id="IPR002299">
    <property type="entry name" value="Porin_Neis"/>
</dbReference>
<accession>A0A7L9U063</accession>
<organism evidence="13 14">
    <name type="scientific">Massilia litorea</name>
    <dbReference type="NCBI Taxonomy" id="2769491"/>
    <lineage>
        <taxon>Bacteria</taxon>
        <taxon>Pseudomonadati</taxon>
        <taxon>Pseudomonadota</taxon>
        <taxon>Betaproteobacteria</taxon>
        <taxon>Burkholderiales</taxon>
        <taxon>Oxalobacteraceae</taxon>
        <taxon>Telluria group</taxon>
        <taxon>Massilia</taxon>
    </lineage>
</organism>
<dbReference type="GO" id="GO:0046930">
    <property type="term" value="C:pore complex"/>
    <property type="evidence" value="ECO:0007669"/>
    <property type="project" value="UniProtKB-KW"/>
</dbReference>
<evidence type="ECO:0000256" key="3">
    <source>
        <dbReference type="ARBA" id="ARBA00022448"/>
    </source>
</evidence>
<dbReference type="AlphaFoldDB" id="A0A7L9U063"/>
<comment type="subunit">
    <text evidence="2">Homotrimer.</text>
</comment>
<keyword evidence="14" id="KW-1185">Reference proteome</keyword>
<feature type="domain" description="Porin" evidence="12">
    <location>
        <begin position="16"/>
        <end position="365"/>
    </location>
</feature>
<keyword evidence="10" id="KW-0998">Cell outer membrane</keyword>
<dbReference type="Proteomes" id="UP000593875">
    <property type="component" value="Chromosome"/>
</dbReference>
<feature type="signal peptide" evidence="11">
    <location>
        <begin position="1"/>
        <end position="29"/>
    </location>
</feature>
<evidence type="ECO:0000256" key="5">
    <source>
        <dbReference type="ARBA" id="ARBA00022692"/>
    </source>
</evidence>
<dbReference type="GO" id="GO:0009279">
    <property type="term" value="C:cell outer membrane"/>
    <property type="evidence" value="ECO:0007669"/>
    <property type="project" value="UniProtKB-SubCell"/>
</dbReference>
<evidence type="ECO:0000256" key="8">
    <source>
        <dbReference type="ARBA" id="ARBA00023114"/>
    </source>
</evidence>
<keyword evidence="9" id="KW-0472">Membrane</keyword>
<dbReference type="RefSeq" id="WP_193685376.1">
    <property type="nucleotide sequence ID" value="NZ_CP062941.1"/>
</dbReference>
<evidence type="ECO:0000256" key="10">
    <source>
        <dbReference type="ARBA" id="ARBA00023237"/>
    </source>
</evidence>
<proteinExistence type="predicted"/>
<keyword evidence="3" id="KW-0813">Transport</keyword>
<feature type="chain" id="PRO_5032405002" evidence="11">
    <location>
        <begin position="30"/>
        <end position="404"/>
    </location>
</feature>
<sequence>MPRFTSFRPALLCSLLATAFVTPSAFAQASPSYLMTRLAQLPEYGRGGDAVRIYGTLDLGMMYTTTDHASGRWQQQSGGDHTSKLGFYASEDLGNGVKAEMKLEAGINADTGTQQASALFNRESWVGLRSNTLGTVRLGNQINAMLPLFIDPFALVNTNSVYTWVAGGAMQGPRGVGANTDLGPGAGTIPVRVPKSITYATPRLGGFAAQAIWSANPYGTGEPSTGTRGGVVSYSTGPVYLAASLIQSFSSPVTISAGLPAQPVRTDIPSVGAIFDNGKLVLSTSYARISPQLAQSGEAQIVTLGAILPQGRLTWRASAVHRDTEGARNGAGQLVASSALGLMLGVDYELSRRTGLYARAGSVRNFGASTIILNSVALPLQAGSTAPQTGIETRTCSLGLFHHF</sequence>
<evidence type="ECO:0000256" key="1">
    <source>
        <dbReference type="ARBA" id="ARBA00004571"/>
    </source>
</evidence>
<dbReference type="CDD" id="cd00342">
    <property type="entry name" value="gram_neg_porins"/>
    <property type="match status" value="1"/>
</dbReference>
<dbReference type="Gene3D" id="2.40.160.10">
    <property type="entry name" value="Porin"/>
    <property type="match status" value="1"/>
</dbReference>
<dbReference type="EMBL" id="CP062941">
    <property type="protein sequence ID" value="QOL48330.1"/>
    <property type="molecule type" value="Genomic_DNA"/>
</dbReference>
<evidence type="ECO:0000256" key="4">
    <source>
        <dbReference type="ARBA" id="ARBA00022452"/>
    </source>
</evidence>
<evidence type="ECO:0000256" key="6">
    <source>
        <dbReference type="ARBA" id="ARBA00022729"/>
    </source>
</evidence>
<keyword evidence="8" id="KW-0626">Porin</keyword>
<keyword evidence="4" id="KW-1134">Transmembrane beta strand</keyword>
<dbReference type="SUPFAM" id="SSF56935">
    <property type="entry name" value="Porins"/>
    <property type="match status" value="1"/>
</dbReference>
<evidence type="ECO:0000256" key="2">
    <source>
        <dbReference type="ARBA" id="ARBA00011233"/>
    </source>
</evidence>
<dbReference type="PANTHER" id="PTHR34501:SF9">
    <property type="entry name" value="MAJOR OUTER MEMBRANE PROTEIN P.IA"/>
    <property type="match status" value="1"/>
</dbReference>
<evidence type="ECO:0000256" key="9">
    <source>
        <dbReference type="ARBA" id="ARBA00023136"/>
    </source>
</evidence>
<evidence type="ECO:0000256" key="11">
    <source>
        <dbReference type="SAM" id="SignalP"/>
    </source>
</evidence>
<dbReference type="InterPro" id="IPR023614">
    <property type="entry name" value="Porin_dom_sf"/>
</dbReference>
<dbReference type="GO" id="GO:0006811">
    <property type="term" value="P:monoatomic ion transport"/>
    <property type="evidence" value="ECO:0007669"/>
    <property type="project" value="UniProtKB-KW"/>
</dbReference>
<dbReference type="InterPro" id="IPR033900">
    <property type="entry name" value="Gram_neg_porin_domain"/>
</dbReference>